<gene>
    <name evidence="1" type="ORF">WMW71_07915</name>
</gene>
<name>A0ABU9E0S8_9FLAO</name>
<dbReference type="EMBL" id="JBBPCB010000004">
    <property type="protein sequence ID" value="MEK8180264.1"/>
    <property type="molecule type" value="Genomic_DNA"/>
</dbReference>
<evidence type="ECO:0000313" key="2">
    <source>
        <dbReference type="Proteomes" id="UP001491349"/>
    </source>
</evidence>
<reference evidence="1 2" key="1">
    <citation type="submission" date="2024-04" db="EMBL/GenBank/DDBJ databases">
        <title>draft genome sequnece of Flavobacterium buctense JCM 30750.</title>
        <authorList>
            <person name="Kim D.-U."/>
        </authorList>
    </citation>
    <scope>NUCLEOTIDE SEQUENCE [LARGE SCALE GENOMIC DNA]</scope>
    <source>
        <strain evidence="1 2">JCM 30750</strain>
    </source>
</reference>
<dbReference type="RefSeq" id="WP_187660734.1">
    <property type="nucleotide sequence ID" value="NZ_JACTAB010000005.1"/>
</dbReference>
<dbReference type="Proteomes" id="UP001491349">
    <property type="component" value="Unassembled WGS sequence"/>
</dbReference>
<organism evidence="1 2">
    <name type="scientific">Flavobacterium buctense</name>
    <dbReference type="NCBI Taxonomy" id="1648146"/>
    <lineage>
        <taxon>Bacteria</taxon>
        <taxon>Pseudomonadati</taxon>
        <taxon>Bacteroidota</taxon>
        <taxon>Flavobacteriia</taxon>
        <taxon>Flavobacteriales</taxon>
        <taxon>Flavobacteriaceae</taxon>
        <taxon>Flavobacterium</taxon>
    </lineage>
</organism>
<dbReference type="SUPFAM" id="SSF53448">
    <property type="entry name" value="Nucleotide-diphospho-sugar transferases"/>
    <property type="match status" value="1"/>
</dbReference>
<keyword evidence="2" id="KW-1185">Reference proteome</keyword>
<comment type="caution">
    <text evidence="1">The sequence shown here is derived from an EMBL/GenBank/DDBJ whole genome shotgun (WGS) entry which is preliminary data.</text>
</comment>
<evidence type="ECO:0000313" key="1">
    <source>
        <dbReference type="EMBL" id="MEK8180264.1"/>
    </source>
</evidence>
<dbReference type="InterPro" id="IPR029044">
    <property type="entry name" value="Nucleotide-diphossugar_trans"/>
</dbReference>
<protein>
    <recommendedName>
        <fullName evidence="3">Glycosyl transferase</fullName>
    </recommendedName>
</protein>
<sequence length="284" mass="33301">MEKVLKTWFDFYCPIFFKFTSKNAKYSLQANTSEKKSSELIIASLTSFPARIEYTYLSVECILRQSYQPDKLILWLAKEQFPEGLASLPKRLLDQTKRGLEIRFCDDLRSHKKYYYSLIEFPQSKVVMFDDDLYYHKDMIKDLMALHLKYPNKVIASRAHLINFNEGLILPYLQWTHNYNEEKPSIYLHHTSGNGTLLPGKNIFDQTVFDKDLIFKLSPNSDDVWLKMNLIRLQIEVVTNAKYNKDPISVKSTHKVSLVSSNSFKGGKDKQIKDCIDYFDLKFN</sequence>
<proteinExistence type="predicted"/>
<evidence type="ECO:0008006" key="3">
    <source>
        <dbReference type="Google" id="ProtNLM"/>
    </source>
</evidence>
<accession>A0ABU9E0S8</accession>